<feature type="transmembrane region" description="Helical" evidence="1">
    <location>
        <begin position="138"/>
        <end position="169"/>
    </location>
</feature>
<organism evidence="3 4">
    <name type="scientific">Candidatus Peribacter riflensis</name>
    <dbReference type="NCBI Taxonomy" id="1735162"/>
    <lineage>
        <taxon>Bacteria</taxon>
        <taxon>Candidatus Peregrinibacteriota</taxon>
        <taxon>Candidatus Peribacteria</taxon>
        <taxon>Candidatus Peribacterales</taxon>
        <taxon>Candidatus Peribacteraceae</taxon>
        <taxon>Candidatus Peribacter</taxon>
    </lineage>
</organism>
<dbReference type="KEGG" id="prf:PeribacterA2_0304"/>
<proteinExistence type="predicted"/>
<dbReference type="GO" id="GO:0080120">
    <property type="term" value="P:CAAX-box protein maturation"/>
    <property type="evidence" value="ECO:0007669"/>
    <property type="project" value="UniProtKB-ARBA"/>
</dbReference>
<gene>
    <name evidence="3" type="ORF">PeribacterD1_0304</name>
</gene>
<accession>A0A0S1SII6</accession>
<keyword evidence="1" id="KW-1133">Transmembrane helix</keyword>
<accession>A0A0S1SKC6</accession>
<evidence type="ECO:0000256" key="1">
    <source>
        <dbReference type="SAM" id="Phobius"/>
    </source>
</evidence>
<accession>A0A0S1SSU0</accession>
<dbReference type="AlphaFoldDB" id="A0A0S1SII6"/>
<feature type="domain" description="CAAX prenyl protease 2/Lysostaphin resistance protein A-like" evidence="2">
    <location>
        <begin position="99"/>
        <end position="185"/>
    </location>
</feature>
<feature type="transmembrane region" description="Helical" evidence="1">
    <location>
        <begin position="100"/>
        <end position="118"/>
    </location>
</feature>
<sequence length="207" mass="23563">MKPQYGELAFILSIGALQPAFEMLWGTQIATYYNAAAAIIVIVYITFRAVRSGMHLFRDWGLRFDNFWQCLPPYLLFVVIAGIVLYGYGWMRGNTLPVAFWYVLALYPLWGVAQQFVLQNFIAENLVHAVPSLTMRSLITATLFACAHIPSAELAILTFIAGFCFTYLYHFYRNLFALGIAHGILGALVFHLILGQNQWEILVRYFS</sequence>
<protein>
    <recommendedName>
        <fullName evidence="2">CAAX prenyl protease 2/Lysostaphin resistance protein A-like domain-containing protein</fullName>
    </recommendedName>
</protein>
<accession>A0A0S1SUV0</accession>
<evidence type="ECO:0000259" key="2">
    <source>
        <dbReference type="Pfam" id="PF02517"/>
    </source>
</evidence>
<keyword evidence="1" id="KW-0472">Membrane</keyword>
<reference evidence="4" key="1">
    <citation type="submission" date="2015-10" db="EMBL/GenBank/DDBJ databases">
        <title>Analysis of five complete genome sequences for members of the class Peribacteria in the recently recognized Peregrinibacteria bacterial phylum.</title>
        <authorList>
            <person name="Anantharaman K."/>
            <person name="Brown C.T."/>
            <person name="Burstein D."/>
            <person name="Castelle C.J."/>
            <person name="Probst A.J."/>
            <person name="Thomas B.C."/>
            <person name="Williams K.H."/>
            <person name="Banfield J.F."/>
        </authorList>
    </citation>
    <scope>NUCLEOTIDE SEQUENCE [LARGE SCALE GENOMIC DNA]</scope>
</reference>
<feature type="transmembrane region" description="Helical" evidence="1">
    <location>
        <begin position="31"/>
        <end position="50"/>
    </location>
</feature>
<feature type="transmembrane region" description="Helical" evidence="1">
    <location>
        <begin position="71"/>
        <end position="88"/>
    </location>
</feature>
<dbReference type="Proteomes" id="UP000069135">
    <property type="component" value="Chromosome"/>
</dbReference>
<dbReference type="InterPro" id="IPR003675">
    <property type="entry name" value="Rce1/LyrA-like_dom"/>
</dbReference>
<evidence type="ECO:0000313" key="4">
    <source>
        <dbReference type="Proteomes" id="UP000069135"/>
    </source>
</evidence>
<reference evidence="3 4" key="2">
    <citation type="journal article" date="2016" name="PeerJ">
        <title>Analysis of five complete genome sequences for members of the class Peribacteria in the recently recognized Peregrinibacteria bacterial phylum.</title>
        <authorList>
            <person name="Anantharaman K."/>
            <person name="Brown C.T."/>
            <person name="Burstein D."/>
            <person name="Castelle C.J."/>
            <person name="Probst A.J."/>
            <person name="Thomas B.C."/>
            <person name="Williams K.H."/>
            <person name="Banfield J.F."/>
        </authorList>
    </citation>
    <scope>NUCLEOTIDE SEQUENCE [LARGE SCALE GENOMIC DNA]</scope>
    <source>
        <strain evidence="3">RIFOXYD1_FULL_PER-ii_59_16</strain>
    </source>
</reference>
<feature type="transmembrane region" description="Helical" evidence="1">
    <location>
        <begin position="175"/>
        <end position="194"/>
    </location>
</feature>
<evidence type="ECO:0000313" key="3">
    <source>
        <dbReference type="EMBL" id="ALM13003.1"/>
    </source>
</evidence>
<accession>A0A0S1SM41</accession>
<keyword evidence="1" id="KW-0812">Transmembrane</keyword>
<dbReference type="EMBL" id="CP013065">
    <property type="protein sequence ID" value="ALM13003.1"/>
    <property type="molecule type" value="Genomic_DNA"/>
</dbReference>
<dbReference type="GO" id="GO:0004175">
    <property type="term" value="F:endopeptidase activity"/>
    <property type="evidence" value="ECO:0007669"/>
    <property type="project" value="UniProtKB-ARBA"/>
</dbReference>
<name>A0A0S1SII6_9BACT</name>
<dbReference type="Pfam" id="PF02517">
    <property type="entry name" value="Rce1-like"/>
    <property type="match status" value="1"/>
</dbReference>